<dbReference type="FunFam" id="3.50.50.60:FF:000021">
    <property type="entry name" value="Ubiquinone biosynthesis monooxygenase COQ6"/>
    <property type="match status" value="1"/>
</dbReference>
<dbReference type="InterPro" id="IPR036188">
    <property type="entry name" value="FAD/NAD-bd_sf"/>
</dbReference>
<keyword evidence="6" id="KW-0560">Oxidoreductase</keyword>
<protein>
    <submittedName>
        <fullName evidence="11">2-octaprenyl-3-methyl-6-methoxy-1,4-benzoquinol hydroxylase</fullName>
    </submittedName>
</protein>
<feature type="domain" description="FAD-binding" evidence="10">
    <location>
        <begin position="195"/>
        <end position="360"/>
    </location>
</feature>
<dbReference type="Gene3D" id="3.30.9.10">
    <property type="entry name" value="D-Amino Acid Oxidase, subunit A, domain 2"/>
    <property type="match status" value="1"/>
</dbReference>
<feature type="region of interest" description="Disordered" evidence="9">
    <location>
        <begin position="139"/>
        <end position="172"/>
    </location>
</feature>
<dbReference type="UniPathway" id="UPA00232"/>
<keyword evidence="12" id="KW-1185">Reference proteome</keyword>
<keyword evidence="4" id="KW-0285">Flavoprotein</keyword>
<comment type="caution">
    <text evidence="11">The sequence shown here is derived from an EMBL/GenBank/DDBJ whole genome shotgun (WGS) entry which is preliminary data.</text>
</comment>
<evidence type="ECO:0000256" key="4">
    <source>
        <dbReference type="ARBA" id="ARBA00022630"/>
    </source>
</evidence>
<organism evidence="11 12">
    <name type="scientific">Alteromonas genovensis</name>
    <dbReference type="NCBI Taxonomy" id="471225"/>
    <lineage>
        <taxon>Bacteria</taxon>
        <taxon>Pseudomonadati</taxon>
        <taxon>Pseudomonadota</taxon>
        <taxon>Gammaproteobacteria</taxon>
        <taxon>Alteromonadales</taxon>
        <taxon>Alteromonadaceae</taxon>
        <taxon>Alteromonas/Salinimonas group</taxon>
        <taxon>Alteromonas</taxon>
    </lineage>
</organism>
<sequence length="439" mass="48643">MYDFCINGGGMVGAALALGLAQQNYRVVVIEPNQPKAFEVEQGPDLRVSAISEASVTLLKALGAWTNIEKMRLKPYVGLSVWDDPKHRTDFTAKSIDVPQLGYFVENRLLQLACHEALVQHENVRVIFNDKIDNIALSSESASSNLTPSSKPTPSSETDKKPSIDKEHSSETSTYEQSVCITLSSVSKSANTKPSNTQIHAKWLIGADGAKSQVRQFAGIGTSGWQYGQQAMGITIKMAKETQAITWQQFTPTGPKAFLPMYDEYASLVWYSSPEELKRLKGLNSTQLKNDVIDAFPDELTQNNNDFSVIDKAAFPLTRMHASEYVRERSILIGDAAHTINPLAGQGVNIGFRDVQALLEVTAQNLDISSQAFFTALKNDYERPRKRDNLLMMSAMDGFYTLFSNDIAPIKWIRNQLLSVAEHAGPIKKEVLKYAIGMR</sequence>
<dbReference type="InterPro" id="IPR002938">
    <property type="entry name" value="FAD-bd"/>
</dbReference>
<dbReference type="PRINTS" id="PR00420">
    <property type="entry name" value="RNGMNOXGNASE"/>
</dbReference>
<proteinExistence type="inferred from homology"/>
<evidence type="ECO:0000313" key="11">
    <source>
        <dbReference type="EMBL" id="NDW15031.1"/>
    </source>
</evidence>
<comment type="cofactor">
    <cofactor evidence="1">
        <name>FAD</name>
        <dbReference type="ChEBI" id="CHEBI:57692"/>
    </cofactor>
</comment>
<evidence type="ECO:0000256" key="7">
    <source>
        <dbReference type="ARBA" id="ARBA00023033"/>
    </source>
</evidence>
<reference evidence="11 12" key="1">
    <citation type="submission" date="2020-01" db="EMBL/GenBank/DDBJ databases">
        <title>Genomes of bacteria type strains.</title>
        <authorList>
            <person name="Chen J."/>
            <person name="Zhu S."/>
            <person name="Yang J."/>
        </authorList>
    </citation>
    <scope>NUCLEOTIDE SEQUENCE [LARGE SCALE GENOMIC DNA]</scope>
    <source>
        <strain evidence="11 12">LMG 24078</strain>
    </source>
</reference>
<dbReference type="Pfam" id="PF01494">
    <property type="entry name" value="FAD_binding_3"/>
    <property type="match status" value="1"/>
</dbReference>
<evidence type="ECO:0000256" key="6">
    <source>
        <dbReference type="ARBA" id="ARBA00023002"/>
    </source>
</evidence>
<evidence type="ECO:0000256" key="9">
    <source>
        <dbReference type="SAM" id="MobiDB-lite"/>
    </source>
</evidence>
<dbReference type="NCBIfam" id="TIGR01988">
    <property type="entry name" value="Ubi-OHases"/>
    <property type="match status" value="1"/>
</dbReference>
<dbReference type="Proteomes" id="UP000471381">
    <property type="component" value="Unassembled WGS sequence"/>
</dbReference>
<dbReference type="GO" id="GO:0006744">
    <property type="term" value="P:ubiquinone biosynthetic process"/>
    <property type="evidence" value="ECO:0007669"/>
    <property type="project" value="UniProtKB-UniPathway"/>
</dbReference>
<comment type="subunit">
    <text evidence="8">Component of the Ubi complex metabolon, which regroups five ubiquinone biosynthesis proteins (UbiE, UbiF, UbiG, UbiH and UbiI) and two accessory factors (UbiK and the lipid-binding protein UbiJ).</text>
</comment>
<keyword evidence="5" id="KW-0274">FAD</keyword>
<dbReference type="InterPro" id="IPR010971">
    <property type="entry name" value="UbiH/COQ6"/>
</dbReference>
<dbReference type="SUPFAM" id="SSF51905">
    <property type="entry name" value="FAD/NAD(P)-binding domain"/>
    <property type="match status" value="2"/>
</dbReference>
<dbReference type="PANTHER" id="PTHR43876:SF10">
    <property type="entry name" value="3-DEMETHOXYUBIQUINOL 3-HYDROXYLASE"/>
    <property type="match status" value="1"/>
</dbReference>
<accession>A0A6N9TD10</accession>
<dbReference type="GO" id="GO:0071949">
    <property type="term" value="F:FAD binding"/>
    <property type="evidence" value="ECO:0007669"/>
    <property type="project" value="InterPro"/>
</dbReference>
<gene>
    <name evidence="11" type="primary">ubiF</name>
    <name evidence="11" type="synonym">yleB</name>
    <name evidence="11" type="ORF">GTQ48_05775</name>
</gene>
<comment type="pathway">
    <text evidence="2">Cofactor biosynthesis; ubiquinone biosynthesis.</text>
</comment>
<evidence type="ECO:0000256" key="3">
    <source>
        <dbReference type="ARBA" id="ARBA00005349"/>
    </source>
</evidence>
<name>A0A6N9TD10_9ALTE</name>
<dbReference type="InterPro" id="IPR051205">
    <property type="entry name" value="UbiH/COQ6_monooxygenase"/>
</dbReference>
<dbReference type="GO" id="GO:0110142">
    <property type="term" value="C:ubiquinone biosynthesis complex"/>
    <property type="evidence" value="ECO:0007669"/>
    <property type="project" value="UniProtKB-ARBA"/>
</dbReference>
<evidence type="ECO:0000313" key="12">
    <source>
        <dbReference type="Proteomes" id="UP000471381"/>
    </source>
</evidence>
<feature type="compositionally biased region" description="Basic and acidic residues" evidence="9">
    <location>
        <begin position="157"/>
        <end position="170"/>
    </location>
</feature>
<evidence type="ECO:0000256" key="8">
    <source>
        <dbReference type="ARBA" id="ARBA00065734"/>
    </source>
</evidence>
<evidence type="ECO:0000256" key="1">
    <source>
        <dbReference type="ARBA" id="ARBA00001974"/>
    </source>
</evidence>
<dbReference type="GO" id="GO:0008682">
    <property type="term" value="F:3-demethoxyubiquinol 3-hydroxylase activity"/>
    <property type="evidence" value="ECO:0007669"/>
    <property type="project" value="TreeGrafter"/>
</dbReference>
<dbReference type="AlphaFoldDB" id="A0A6N9TD10"/>
<evidence type="ECO:0000256" key="2">
    <source>
        <dbReference type="ARBA" id="ARBA00004749"/>
    </source>
</evidence>
<keyword evidence="7" id="KW-0503">Monooxygenase</keyword>
<dbReference type="PANTHER" id="PTHR43876">
    <property type="entry name" value="UBIQUINONE BIOSYNTHESIS MONOOXYGENASE COQ6, MITOCHONDRIAL"/>
    <property type="match status" value="1"/>
</dbReference>
<dbReference type="EMBL" id="JAAAWO010000003">
    <property type="protein sequence ID" value="NDW15031.1"/>
    <property type="molecule type" value="Genomic_DNA"/>
</dbReference>
<dbReference type="RefSeq" id="WP_163105584.1">
    <property type="nucleotide sequence ID" value="NZ_JAAAWO010000003.1"/>
</dbReference>
<feature type="compositionally biased region" description="Low complexity" evidence="9">
    <location>
        <begin position="143"/>
        <end position="156"/>
    </location>
</feature>
<comment type="similarity">
    <text evidence="3">Belongs to the UbiH/COQ6 family.</text>
</comment>
<evidence type="ECO:0000256" key="5">
    <source>
        <dbReference type="ARBA" id="ARBA00022827"/>
    </source>
</evidence>
<evidence type="ECO:0000259" key="10">
    <source>
        <dbReference type="Pfam" id="PF01494"/>
    </source>
</evidence>
<dbReference type="Gene3D" id="3.50.50.60">
    <property type="entry name" value="FAD/NAD(P)-binding domain"/>
    <property type="match status" value="2"/>
</dbReference>